<evidence type="ECO:0000313" key="1">
    <source>
        <dbReference type="EMBL" id="GIX94386.1"/>
    </source>
</evidence>
<sequence>MDPLSPTFKIINYIPFGTRTRGCLKLRWTDCVEVEFKVLRVTNWKTVAKQRSEWKKFHGKTWPTLAEPIEEEEIFFPELSIEHNFLFVVMKQPSCCVCPPRNRSSRLLCGPIVPFTFSIHWTSVFDTFSHPCVGHAWLHPLHQTPVNKRFLDSFWKNWSNATFLPAFQWGFFQRPISVFQFGSVDMHRFYDNVNFQQRAITDGVLLLRGILKFYFSAEKRCKISFWVL</sequence>
<gene>
    <name evidence="1" type="ORF">CEXT_756671</name>
</gene>
<name>A0AAV4PE13_CAEEX</name>
<dbReference type="EMBL" id="BPLR01004369">
    <property type="protein sequence ID" value="GIX94386.1"/>
    <property type="molecule type" value="Genomic_DNA"/>
</dbReference>
<dbReference type="AlphaFoldDB" id="A0AAV4PE13"/>
<reference evidence="1 2" key="1">
    <citation type="submission" date="2021-06" db="EMBL/GenBank/DDBJ databases">
        <title>Caerostris extrusa draft genome.</title>
        <authorList>
            <person name="Kono N."/>
            <person name="Arakawa K."/>
        </authorList>
    </citation>
    <scope>NUCLEOTIDE SEQUENCE [LARGE SCALE GENOMIC DNA]</scope>
</reference>
<comment type="caution">
    <text evidence="1">The sequence shown here is derived from an EMBL/GenBank/DDBJ whole genome shotgun (WGS) entry which is preliminary data.</text>
</comment>
<organism evidence="1 2">
    <name type="scientific">Caerostris extrusa</name>
    <name type="common">Bark spider</name>
    <name type="synonym">Caerostris bankana</name>
    <dbReference type="NCBI Taxonomy" id="172846"/>
    <lineage>
        <taxon>Eukaryota</taxon>
        <taxon>Metazoa</taxon>
        <taxon>Ecdysozoa</taxon>
        <taxon>Arthropoda</taxon>
        <taxon>Chelicerata</taxon>
        <taxon>Arachnida</taxon>
        <taxon>Araneae</taxon>
        <taxon>Araneomorphae</taxon>
        <taxon>Entelegynae</taxon>
        <taxon>Araneoidea</taxon>
        <taxon>Araneidae</taxon>
        <taxon>Caerostris</taxon>
    </lineage>
</organism>
<proteinExistence type="predicted"/>
<accession>A0AAV4PE13</accession>
<evidence type="ECO:0000313" key="2">
    <source>
        <dbReference type="Proteomes" id="UP001054945"/>
    </source>
</evidence>
<keyword evidence="2" id="KW-1185">Reference proteome</keyword>
<protein>
    <submittedName>
        <fullName evidence="1">Uncharacterized protein</fullName>
    </submittedName>
</protein>
<dbReference type="Proteomes" id="UP001054945">
    <property type="component" value="Unassembled WGS sequence"/>
</dbReference>